<feature type="region of interest" description="Disordered" evidence="1">
    <location>
        <begin position="64"/>
        <end position="89"/>
    </location>
</feature>
<comment type="caution">
    <text evidence="2">The sequence shown here is derived from an EMBL/GenBank/DDBJ whole genome shotgun (WGS) entry which is preliminary data.</text>
</comment>
<protein>
    <submittedName>
        <fullName evidence="2">Uncharacterized protein</fullName>
    </submittedName>
</protein>
<accession>A0A0F9GPB6</accession>
<dbReference type="EMBL" id="LAZR01019497">
    <property type="protein sequence ID" value="KKL92326.1"/>
    <property type="molecule type" value="Genomic_DNA"/>
</dbReference>
<organism evidence="2">
    <name type="scientific">marine sediment metagenome</name>
    <dbReference type="NCBI Taxonomy" id="412755"/>
    <lineage>
        <taxon>unclassified sequences</taxon>
        <taxon>metagenomes</taxon>
        <taxon>ecological metagenomes</taxon>
    </lineage>
</organism>
<evidence type="ECO:0000256" key="1">
    <source>
        <dbReference type="SAM" id="MobiDB-lite"/>
    </source>
</evidence>
<evidence type="ECO:0000313" key="2">
    <source>
        <dbReference type="EMBL" id="KKL92326.1"/>
    </source>
</evidence>
<sequence length="89" mass="10951">MLETKFNRSKTKPTSQKFFCPLGYGIMWYQPLEYKECPLSPSHRDMPECKDCKLRIDKKWEENKETWKEPVRKKKRKPFNRKRRQGARQ</sequence>
<reference evidence="2" key="1">
    <citation type="journal article" date="2015" name="Nature">
        <title>Complex archaea that bridge the gap between prokaryotes and eukaryotes.</title>
        <authorList>
            <person name="Spang A."/>
            <person name="Saw J.H."/>
            <person name="Jorgensen S.L."/>
            <person name="Zaremba-Niedzwiedzka K."/>
            <person name="Martijn J."/>
            <person name="Lind A.E."/>
            <person name="van Eijk R."/>
            <person name="Schleper C."/>
            <person name="Guy L."/>
            <person name="Ettema T.J."/>
        </authorList>
    </citation>
    <scope>NUCLEOTIDE SEQUENCE</scope>
</reference>
<feature type="compositionally biased region" description="Basic residues" evidence="1">
    <location>
        <begin position="71"/>
        <end position="89"/>
    </location>
</feature>
<proteinExistence type="predicted"/>
<dbReference type="AlphaFoldDB" id="A0A0F9GPB6"/>
<gene>
    <name evidence="2" type="ORF">LCGC14_1885820</name>
</gene>
<name>A0A0F9GPB6_9ZZZZ</name>